<organism evidence="1 2">
    <name type="scientific">Desulfofustis glycolicus DSM 9705</name>
    <dbReference type="NCBI Taxonomy" id="1121409"/>
    <lineage>
        <taxon>Bacteria</taxon>
        <taxon>Pseudomonadati</taxon>
        <taxon>Thermodesulfobacteriota</taxon>
        <taxon>Desulfobulbia</taxon>
        <taxon>Desulfobulbales</taxon>
        <taxon>Desulfocapsaceae</taxon>
        <taxon>Desulfofustis</taxon>
    </lineage>
</organism>
<evidence type="ECO:0000313" key="1">
    <source>
        <dbReference type="EMBL" id="SHH77468.1"/>
    </source>
</evidence>
<dbReference type="InterPro" id="IPR011067">
    <property type="entry name" value="Plasmid_toxin/cell-grow_inhib"/>
</dbReference>
<dbReference type="AlphaFoldDB" id="A0A1M5VQL0"/>
<dbReference type="STRING" id="1121409.SAMN02745124_01816"/>
<gene>
    <name evidence="1" type="ORF">SAMN02745124_01816</name>
</gene>
<evidence type="ECO:0000313" key="2">
    <source>
        <dbReference type="Proteomes" id="UP000184139"/>
    </source>
</evidence>
<proteinExistence type="predicted"/>
<keyword evidence="2" id="KW-1185">Reference proteome</keyword>
<dbReference type="RefSeq" id="WP_244155825.1">
    <property type="nucleotide sequence ID" value="NZ_FQXS01000009.1"/>
</dbReference>
<evidence type="ECO:0008006" key="3">
    <source>
        <dbReference type="Google" id="ProtNLM"/>
    </source>
</evidence>
<dbReference type="EMBL" id="FQXS01000009">
    <property type="protein sequence ID" value="SHH77468.1"/>
    <property type="molecule type" value="Genomic_DNA"/>
</dbReference>
<protein>
    <recommendedName>
        <fullName evidence="3">Right handed beta helix region</fullName>
    </recommendedName>
</protein>
<dbReference type="InterPro" id="IPR011050">
    <property type="entry name" value="Pectin_lyase_fold/virulence"/>
</dbReference>
<reference evidence="1 2" key="1">
    <citation type="submission" date="2016-11" db="EMBL/GenBank/DDBJ databases">
        <authorList>
            <person name="Jaros S."/>
            <person name="Januszkiewicz K."/>
            <person name="Wedrychowicz H."/>
        </authorList>
    </citation>
    <scope>NUCLEOTIDE SEQUENCE [LARGE SCALE GENOMIC DNA]</scope>
    <source>
        <strain evidence="1 2">DSM 9705</strain>
    </source>
</reference>
<dbReference type="SUPFAM" id="SSF50118">
    <property type="entry name" value="Cell growth inhibitor/plasmid maintenance toxic component"/>
    <property type="match status" value="1"/>
</dbReference>
<dbReference type="GO" id="GO:0003677">
    <property type="term" value="F:DNA binding"/>
    <property type="evidence" value="ECO:0007669"/>
    <property type="project" value="InterPro"/>
</dbReference>
<name>A0A1M5VQL0_9BACT</name>
<dbReference type="Gene3D" id="2.30.30.110">
    <property type="match status" value="1"/>
</dbReference>
<dbReference type="InterPro" id="IPR003477">
    <property type="entry name" value="PemK-like"/>
</dbReference>
<sequence>MLLWEDTDVVNGIVRNNIIYGRRPHDTAIEMVHATGWLVVHNTVLLLDPLPGLSWGMEARYADTTGTFANNLANMTIWENRDGAAAVAGSENIEAADPGWLVDLESYDFRLTSRAGPAIDRGSTGYLGQTPEDFYGELRDAAPDVGADEWQPGVSDVIETLGVLAGLAGASDLVDDINNDGVIGLAERKNGQIVLDQIRTVDKKRLVRRLGVISKHAQDKTLQVLQEMFAR</sequence>
<dbReference type="Proteomes" id="UP000184139">
    <property type="component" value="Unassembled WGS sequence"/>
</dbReference>
<dbReference type="SUPFAM" id="SSF51126">
    <property type="entry name" value="Pectin lyase-like"/>
    <property type="match status" value="1"/>
</dbReference>
<dbReference type="Pfam" id="PF02452">
    <property type="entry name" value="PemK_toxin"/>
    <property type="match status" value="1"/>
</dbReference>
<accession>A0A1M5VQL0</accession>